<dbReference type="AlphaFoldDB" id="A0A6A6VWZ8"/>
<dbReference type="InterPro" id="IPR056196">
    <property type="entry name" value="Mmc1_C"/>
</dbReference>
<dbReference type="Proteomes" id="UP000799437">
    <property type="component" value="Unassembled WGS sequence"/>
</dbReference>
<organism evidence="2 3">
    <name type="scientific">Pseudovirgaria hyperparasitica</name>
    <dbReference type="NCBI Taxonomy" id="470096"/>
    <lineage>
        <taxon>Eukaryota</taxon>
        <taxon>Fungi</taxon>
        <taxon>Dikarya</taxon>
        <taxon>Ascomycota</taxon>
        <taxon>Pezizomycotina</taxon>
        <taxon>Dothideomycetes</taxon>
        <taxon>Dothideomycetes incertae sedis</taxon>
        <taxon>Acrospermales</taxon>
        <taxon>Acrospermaceae</taxon>
        <taxon>Pseudovirgaria</taxon>
    </lineage>
</organism>
<proteinExistence type="predicted"/>
<dbReference type="Pfam" id="PF23867">
    <property type="entry name" value="Mmc1_N"/>
    <property type="match status" value="1"/>
</dbReference>
<dbReference type="RefSeq" id="XP_033597194.1">
    <property type="nucleotide sequence ID" value="XM_033748449.1"/>
</dbReference>
<name>A0A6A6VWZ8_9PEZI</name>
<dbReference type="GeneID" id="54489503"/>
<reference evidence="2" key="1">
    <citation type="journal article" date="2020" name="Stud. Mycol.">
        <title>101 Dothideomycetes genomes: a test case for predicting lifestyles and emergence of pathogens.</title>
        <authorList>
            <person name="Haridas S."/>
            <person name="Albert R."/>
            <person name="Binder M."/>
            <person name="Bloem J."/>
            <person name="Labutti K."/>
            <person name="Salamov A."/>
            <person name="Andreopoulos B."/>
            <person name="Baker S."/>
            <person name="Barry K."/>
            <person name="Bills G."/>
            <person name="Bluhm B."/>
            <person name="Cannon C."/>
            <person name="Castanera R."/>
            <person name="Culley D."/>
            <person name="Daum C."/>
            <person name="Ezra D."/>
            <person name="Gonzalez J."/>
            <person name="Henrissat B."/>
            <person name="Kuo A."/>
            <person name="Liang C."/>
            <person name="Lipzen A."/>
            <person name="Lutzoni F."/>
            <person name="Magnuson J."/>
            <person name="Mondo S."/>
            <person name="Nolan M."/>
            <person name="Ohm R."/>
            <person name="Pangilinan J."/>
            <person name="Park H.-J."/>
            <person name="Ramirez L."/>
            <person name="Alfaro M."/>
            <person name="Sun H."/>
            <person name="Tritt A."/>
            <person name="Yoshinaga Y."/>
            <person name="Zwiers L.-H."/>
            <person name="Turgeon B."/>
            <person name="Goodwin S."/>
            <person name="Spatafora J."/>
            <person name="Crous P."/>
            <person name="Grigoriev I."/>
        </authorList>
    </citation>
    <scope>NUCLEOTIDE SEQUENCE</scope>
    <source>
        <strain evidence="2">CBS 121739</strain>
    </source>
</reference>
<dbReference type="EMBL" id="ML996579">
    <property type="protein sequence ID" value="KAF2754743.1"/>
    <property type="molecule type" value="Genomic_DNA"/>
</dbReference>
<protein>
    <recommendedName>
        <fullName evidence="1">Mmc1 C-terminal domain-containing protein</fullName>
    </recommendedName>
</protein>
<gene>
    <name evidence="2" type="ORF">EJ05DRAFT_513674</name>
</gene>
<dbReference type="OrthoDB" id="5319015at2759"/>
<evidence type="ECO:0000259" key="1">
    <source>
        <dbReference type="Pfam" id="PF23868"/>
    </source>
</evidence>
<evidence type="ECO:0000313" key="2">
    <source>
        <dbReference type="EMBL" id="KAF2754743.1"/>
    </source>
</evidence>
<evidence type="ECO:0000313" key="3">
    <source>
        <dbReference type="Proteomes" id="UP000799437"/>
    </source>
</evidence>
<feature type="domain" description="Mmc1 C-terminal" evidence="1">
    <location>
        <begin position="386"/>
        <end position="611"/>
    </location>
</feature>
<keyword evidence="3" id="KW-1185">Reference proteome</keyword>
<dbReference type="Pfam" id="PF23868">
    <property type="entry name" value="Mmc1_C"/>
    <property type="match status" value="1"/>
</dbReference>
<sequence length="661" mass="73176">MPPRLRVARTAFKSIRWFQVPDTFVCPSCSTWRLSYPLRRQRASLFRTYIRSYASTISSATTINGSAHIPPAHKELYEALDVVKSEAGSYVNLSRLQLALNGLAARDAVIRIAVLSIGDSGIARRLVKALLADPLAEVEAWEKELENGGDGRALLLRYGEEDSAFLNDNPLVKTIHIPSTSLQRHNLEILVTSLNIDPSSTSRSLATDSPRDAFLIPTIQIPTSFSGRQTLVTYPVHKAVVVGRGIESAVAYGSFMAGHHDDQADRDMLKVAIDIPAPETETTEKTSALACSVDIQLADAAISTFRKSVANSIAYEKGWFRSGLAPLQKWLVEGSETPTTSIKPALVKLLKSTLDESKTNVAMEESQYQSKLLSASVPAATKTSISTSITTWAEHSHRELRNELDEAFTSHQWRRISWWKLFFRVDDVTMITSDVLERRWLLSAEKALIFIGGRLKEAGYSLDAAEIRMTTSSALPDLMEARSEKTTSDTNAESIIGREGGAEKAALENTTHNLTSRHKDLPSFIRLTREHLLNDTIPPLQALAQLLVLQTYSTAGLMSALAGLTYVASPAWSPEAGAIAALGVVYSLRRLQRRWEGAREYWEADVREQARKALKASEEMARGRVEELSRPKTDLEGVEARKKVREVIERARKVLEKVVKG</sequence>
<dbReference type="PANTHER" id="PTHR38644">
    <property type="entry name" value="EXPRESSED PROTEIN"/>
    <property type="match status" value="1"/>
</dbReference>
<dbReference type="PANTHER" id="PTHR38644:SF1">
    <property type="entry name" value="EXPRESSED PROTEIN"/>
    <property type="match status" value="1"/>
</dbReference>
<accession>A0A6A6VWZ8</accession>